<keyword evidence="10" id="KW-1185">Reference proteome</keyword>
<sequence>MESTLIKSDVIIIGAGLAGLTAAHELKKKDDSLNVMILEANSRVGGRLFSKEVLVGGQNVSIELGGQFLTSTQTELLDLLADLQLDTLELAGTPFKQLYFCSTHCSPLWRTGAFNATSGFKGWVRQFEWVYLLNRLKNYESAILIKHPYIKPKLAEYLDTISLHGFLRDFCYFASNRDMFEIVVLRIFGRSSTEISLLMFLIYSKSMGGVHELFGPTKKLAIAGGSAALLDRLAKTIGVDSIVTNQPVQCIVTDDEKVYVTSSTQQIYVCQRVICAIPPEHLPMVQFEPNLGPKMAKSVKSWSSGNMIKFVVVYSRPFWKDHRLSGTMACLQGKQIQKVCSGLPITQVFDASLSTNEDDPGILSGLLAGPAALQWGEINPETLKLSIIETLSEYFGHWAQNETHHIELHYWDQEIFSSSPICSQRLGCLEYAYTLRDPHQDKVFFAGAELSVQWMGQMAGAVLSGTRAAIQVLDDLRPQSLSTKDYKVLKSIHLSTEDRFPKHVQSSRNYGIYRWTLFLPMTCIAFGYGACFLRDKWCGIFIPMH</sequence>
<dbReference type="SUPFAM" id="SSF51905">
    <property type="entry name" value="FAD/NAD(P)-binding domain"/>
    <property type="match status" value="1"/>
</dbReference>
<dbReference type="SUPFAM" id="SSF54373">
    <property type="entry name" value="FAD-linked reductases, C-terminal domain"/>
    <property type="match status" value="1"/>
</dbReference>
<evidence type="ECO:0000256" key="3">
    <source>
        <dbReference type="ARBA" id="ARBA00005995"/>
    </source>
</evidence>
<evidence type="ECO:0000259" key="8">
    <source>
        <dbReference type="Pfam" id="PF01593"/>
    </source>
</evidence>
<dbReference type="Gene3D" id="3.50.50.60">
    <property type="entry name" value="FAD/NAD(P)-binding domain"/>
    <property type="match status" value="1"/>
</dbReference>
<dbReference type="PANTHER" id="PTHR43563:SF14">
    <property type="entry name" value="AMINE OXIDASE"/>
    <property type="match status" value="1"/>
</dbReference>
<feature type="binding site" evidence="6">
    <location>
        <position position="449"/>
    </location>
    <ligand>
        <name>FAD</name>
        <dbReference type="ChEBI" id="CHEBI:57692"/>
    </ligand>
</feature>
<dbReference type="EC" id="1.4.3.-" evidence="7"/>
<dbReference type="EMBL" id="VCGU01000002">
    <property type="protein sequence ID" value="TRY79586.1"/>
    <property type="molecule type" value="Genomic_DNA"/>
</dbReference>
<proteinExistence type="inferred from homology"/>
<comment type="cofactor">
    <cofactor evidence="1 7">
        <name>FAD</name>
        <dbReference type="ChEBI" id="CHEBI:57692"/>
    </cofactor>
</comment>
<feature type="transmembrane region" description="Helical" evidence="7">
    <location>
        <begin position="512"/>
        <end position="533"/>
    </location>
</feature>
<feature type="domain" description="Amine oxidase" evidence="8">
    <location>
        <begin position="17"/>
        <end position="473"/>
    </location>
</feature>
<evidence type="ECO:0000256" key="4">
    <source>
        <dbReference type="ARBA" id="ARBA00023002"/>
    </source>
</evidence>
<accession>A0A553PPJ3</accession>
<evidence type="ECO:0000256" key="2">
    <source>
        <dbReference type="ARBA" id="ARBA00004362"/>
    </source>
</evidence>
<keyword evidence="4 7" id="KW-0560">Oxidoreductase</keyword>
<dbReference type="AlphaFoldDB" id="A0A553PPJ3"/>
<dbReference type="InterPro" id="IPR002937">
    <property type="entry name" value="Amino_oxidase"/>
</dbReference>
<dbReference type="STRING" id="6832.A0A553PPJ3"/>
<dbReference type="PANTHER" id="PTHR43563">
    <property type="entry name" value="AMINE OXIDASE"/>
    <property type="match status" value="1"/>
</dbReference>
<dbReference type="InterPro" id="IPR001613">
    <property type="entry name" value="Flavin_amine_oxidase"/>
</dbReference>
<evidence type="ECO:0000313" key="9">
    <source>
        <dbReference type="EMBL" id="TRY79586.1"/>
    </source>
</evidence>
<keyword evidence="7" id="KW-0472">Membrane</keyword>
<comment type="subcellular location">
    <subcellularLocation>
        <location evidence="2">Mitochondrion outer membrane</location>
        <topology evidence="2">Single-pass type IV membrane protein</topology>
        <orientation evidence="2">Cytoplasmic side</orientation>
    </subcellularLocation>
</comment>
<reference evidence="9 10" key="1">
    <citation type="journal article" date="2018" name="Nat. Ecol. Evol.">
        <title>Genomic signatures of mitonuclear coevolution across populations of Tigriopus californicus.</title>
        <authorList>
            <person name="Barreto F.S."/>
            <person name="Watson E.T."/>
            <person name="Lima T.G."/>
            <person name="Willett C.S."/>
            <person name="Edmands S."/>
            <person name="Li W."/>
            <person name="Burton R.S."/>
        </authorList>
    </citation>
    <scope>NUCLEOTIDE SEQUENCE [LARGE SCALE GENOMIC DNA]</scope>
    <source>
        <strain evidence="9 10">San Diego</strain>
    </source>
</reference>
<dbReference type="PRINTS" id="PR00757">
    <property type="entry name" value="AMINEOXDASEF"/>
</dbReference>
<dbReference type="InterPro" id="IPR050703">
    <property type="entry name" value="Flavin_MAO"/>
</dbReference>
<dbReference type="OMA" id="EHFWRRE"/>
<feature type="binding site" evidence="6">
    <location>
        <position position="248"/>
    </location>
    <ligand>
        <name>FAD</name>
        <dbReference type="ChEBI" id="CHEBI:57692"/>
    </ligand>
</feature>
<dbReference type="Proteomes" id="UP000318571">
    <property type="component" value="Chromosome 6"/>
</dbReference>
<dbReference type="Pfam" id="PF01593">
    <property type="entry name" value="Amino_oxidase"/>
    <property type="match status" value="1"/>
</dbReference>
<organism evidence="9 10">
    <name type="scientific">Tigriopus californicus</name>
    <name type="common">Marine copepod</name>
    <dbReference type="NCBI Taxonomy" id="6832"/>
    <lineage>
        <taxon>Eukaryota</taxon>
        <taxon>Metazoa</taxon>
        <taxon>Ecdysozoa</taxon>
        <taxon>Arthropoda</taxon>
        <taxon>Crustacea</taxon>
        <taxon>Multicrustacea</taxon>
        <taxon>Hexanauplia</taxon>
        <taxon>Copepoda</taxon>
        <taxon>Harpacticoida</taxon>
        <taxon>Harpacticidae</taxon>
        <taxon>Tigriopus</taxon>
    </lineage>
</organism>
<comment type="similarity">
    <text evidence="3 7">Belongs to the flavin monoamine oxidase family.</text>
</comment>
<evidence type="ECO:0000313" key="10">
    <source>
        <dbReference type="Proteomes" id="UP000318571"/>
    </source>
</evidence>
<feature type="binding site" evidence="6">
    <location>
        <begin position="39"/>
        <end position="40"/>
    </location>
    <ligand>
        <name>FAD</name>
        <dbReference type="ChEBI" id="CHEBI:57692"/>
    </ligand>
</feature>
<comment type="caution">
    <text evidence="9">The sequence shown here is derived from an EMBL/GenBank/DDBJ whole genome shotgun (WGS) entry which is preliminary data.</text>
</comment>
<evidence type="ECO:0000256" key="1">
    <source>
        <dbReference type="ARBA" id="ARBA00001974"/>
    </source>
</evidence>
<keyword evidence="7" id="KW-0285">Flavoprotein</keyword>
<dbReference type="GO" id="GO:0005741">
    <property type="term" value="C:mitochondrial outer membrane"/>
    <property type="evidence" value="ECO:0007669"/>
    <property type="project" value="UniProtKB-SubCell"/>
</dbReference>
<name>A0A553PPJ3_TIGCA</name>
<gene>
    <name evidence="9" type="ORF">TCAL_08944</name>
</gene>
<dbReference type="InterPro" id="IPR036188">
    <property type="entry name" value="FAD/NAD-bd_sf"/>
</dbReference>
<keyword evidence="7" id="KW-0274">FAD</keyword>
<comment type="catalytic activity">
    <reaction evidence="5">
        <text>a secondary aliphatic amine + O2 + H2O = a primary amine + an aldehyde + H2O2</text>
        <dbReference type="Rhea" id="RHEA:26414"/>
        <dbReference type="ChEBI" id="CHEBI:15377"/>
        <dbReference type="ChEBI" id="CHEBI:15379"/>
        <dbReference type="ChEBI" id="CHEBI:16240"/>
        <dbReference type="ChEBI" id="CHEBI:17478"/>
        <dbReference type="ChEBI" id="CHEBI:58855"/>
        <dbReference type="ChEBI" id="CHEBI:65296"/>
        <dbReference type="EC" id="1.4.3.4"/>
    </reaction>
</comment>
<evidence type="ECO:0000256" key="6">
    <source>
        <dbReference type="PIRSR" id="PIRSR601613-1"/>
    </source>
</evidence>
<dbReference type="GO" id="GO:0097621">
    <property type="term" value="F:monoamine oxidase activity"/>
    <property type="evidence" value="ECO:0007669"/>
    <property type="project" value="UniProtKB-EC"/>
</dbReference>
<protein>
    <recommendedName>
        <fullName evidence="7">Amine oxidase</fullName>
        <ecNumber evidence="7">1.4.3.-</ecNumber>
    </recommendedName>
</protein>
<keyword evidence="7" id="KW-1133">Transmembrane helix</keyword>
<evidence type="ECO:0000256" key="5">
    <source>
        <dbReference type="ARBA" id="ARBA00048448"/>
    </source>
</evidence>
<evidence type="ECO:0000256" key="7">
    <source>
        <dbReference type="RuleBase" id="RU362067"/>
    </source>
</evidence>
<dbReference type="GO" id="GO:0008131">
    <property type="term" value="F:primary methylamine oxidase activity"/>
    <property type="evidence" value="ECO:0007669"/>
    <property type="project" value="UniProtKB-ARBA"/>
</dbReference>
<keyword evidence="7" id="KW-0812">Transmembrane</keyword>